<feature type="active site" description="Proton acceptor" evidence="16">
    <location>
        <position position="105"/>
    </location>
</feature>
<evidence type="ECO:0000256" key="8">
    <source>
        <dbReference type="ARBA" id="ARBA00022679"/>
    </source>
</evidence>
<sequence>MEVKSVSGPTNEYLCLDIGNSRVKFAMVTANEILCTGNLDDDNHLQKLLEQCKGVYIAAVGQPERLTRIMKTIKASHRPCQELHTSAQAFGLHCAYSNPAKLGLDRWLVMLGARRHSSKAFAVLDFGTAITCDFVDHNGQHHGGWICPGIQMMRQSLMQKTAQVTVNQQQWYPGNIGKDTEECVDSGCLALAKGLFDRAEQCLKNQFCDYEIFVCGGDSHRVVPDVTQRICHMPELIFYGMMNFIGEKPRFQAELL</sequence>
<dbReference type="InterPro" id="IPR004619">
    <property type="entry name" value="Type_III_PanK"/>
</dbReference>
<dbReference type="InterPro" id="IPR043129">
    <property type="entry name" value="ATPase_NBD"/>
</dbReference>
<accession>A0A0U3B6H0</accession>
<dbReference type="UniPathway" id="UPA00241">
    <property type="reaction ID" value="UER00352"/>
</dbReference>
<evidence type="ECO:0000313" key="17">
    <source>
        <dbReference type="EMBL" id="ALS97269.1"/>
    </source>
</evidence>
<dbReference type="GO" id="GO:0046872">
    <property type="term" value="F:metal ion binding"/>
    <property type="evidence" value="ECO:0007669"/>
    <property type="project" value="UniProtKB-KW"/>
</dbReference>
<keyword evidence="18" id="KW-1185">Reference proteome</keyword>
<feature type="binding site" evidence="16">
    <location>
        <begin position="17"/>
        <end position="24"/>
    </location>
    <ligand>
        <name>ATP</name>
        <dbReference type="ChEBI" id="CHEBI:30616"/>
    </ligand>
</feature>
<dbReference type="NCBIfam" id="TIGR00671">
    <property type="entry name" value="baf"/>
    <property type="match status" value="1"/>
</dbReference>
<evidence type="ECO:0000256" key="10">
    <source>
        <dbReference type="ARBA" id="ARBA00022777"/>
    </source>
</evidence>
<dbReference type="GO" id="GO:0005737">
    <property type="term" value="C:cytoplasm"/>
    <property type="evidence" value="ECO:0007669"/>
    <property type="project" value="UniProtKB-SubCell"/>
</dbReference>
<keyword evidence="12 16" id="KW-0630">Potassium</keyword>
<dbReference type="CDD" id="cd24015">
    <property type="entry name" value="ASKHA_NBD_PanK-III"/>
    <property type="match status" value="1"/>
</dbReference>
<dbReference type="GO" id="GO:0005524">
    <property type="term" value="F:ATP binding"/>
    <property type="evidence" value="ECO:0007669"/>
    <property type="project" value="UniProtKB-UniRule"/>
</dbReference>
<keyword evidence="8 16" id="KW-0808">Transferase</keyword>
<evidence type="ECO:0000256" key="16">
    <source>
        <dbReference type="HAMAP-Rule" id="MF_01274"/>
    </source>
</evidence>
<comment type="similarity">
    <text evidence="14 16">Belongs to the type III pantothenate kinase family.</text>
</comment>
<comment type="subcellular location">
    <subcellularLocation>
        <location evidence="3 16">Cytoplasm</location>
    </subcellularLocation>
</comment>
<evidence type="ECO:0000256" key="4">
    <source>
        <dbReference type="ARBA" id="ARBA00005225"/>
    </source>
</evidence>
<evidence type="ECO:0000256" key="15">
    <source>
        <dbReference type="ARBA" id="ARBA00040883"/>
    </source>
</evidence>
<evidence type="ECO:0000256" key="14">
    <source>
        <dbReference type="ARBA" id="ARBA00038036"/>
    </source>
</evidence>
<evidence type="ECO:0000256" key="13">
    <source>
        <dbReference type="ARBA" id="ARBA00022993"/>
    </source>
</evidence>
<feature type="binding site" evidence="16">
    <location>
        <position position="96"/>
    </location>
    <ligand>
        <name>substrate</name>
    </ligand>
</feature>
<evidence type="ECO:0000256" key="5">
    <source>
        <dbReference type="ARBA" id="ARBA00011738"/>
    </source>
</evidence>
<dbReference type="Gene3D" id="3.30.420.40">
    <property type="match status" value="2"/>
</dbReference>
<dbReference type="PANTHER" id="PTHR34265:SF1">
    <property type="entry name" value="TYPE III PANTOTHENATE KINASE"/>
    <property type="match status" value="1"/>
</dbReference>
<dbReference type="GO" id="GO:0015937">
    <property type="term" value="P:coenzyme A biosynthetic process"/>
    <property type="evidence" value="ECO:0007669"/>
    <property type="project" value="UniProtKB-UniRule"/>
</dbReference>
<organism evidence="17 18">
    <name type="scientific">Lacimicrobium alkaliphilum</name>
    <dbReference type="NCBI Taxonomy" id="1526571"/>
    <lineage>
        <taxon>Bacteria</taxon>
        <taxon>Pseudomonadati</taxon>
        <taxon>Pseudomonadota</taxon>
        <taxon>Gammaproteobacteria</taxon>
        <taxon>Alteromonadales</taxon>
        <taxon>Alteromonadaceae</taxon>
        <taxon>Lacimicrobium</taxon>
    </lineage>
</organism>
<protein>
    <recommendedName>
        <fullName evidence="15 16">Type III pantothenate kinase</fullName>
        <ecNumber evidence="6 16">2.7.1.33</ecNumber>
    </recommendedName>
    <alternativeName>
        <fullName evidence="16">PanK-III</fullName>
    </alternativeName>
    <alternativeName>
        <fullName evidence="16">Pantothenic acid kinase</fullName>
    </alternativeName>
</protein>
<evidence type="ECO:0000256" key="7">
    <source>
        <dbReference type="ARBA" id="ARBA00022490"/>
    </source>
</evidence>
<evidence type="ECO:0000256" key="2">
    <source>
        <dbReference type="ARBA" id="ARBA00001958"/>
    </source>
</evidence>
<evidence type="ECO:0000256" key="9">
    <source>
        <dbReference type="ARBA" id="ARBA00022741"/>
    </source>
</evidence>
<keyword evidence="7 16" id="KW-0963">Cytoplasm</keyword>
<dbReference type="EC" id="2.7.1.33" evidence="6 16"/>
<keyword evidence="16" id="KW-0479">Metal-binding</keyword>
<evidence type="ECO:0000256" key="11">
    <source>
        <dbReference type="ARBA" id="ARBA00022840"/>
    </source>
</evidence>
<name>A0A0U3B6H0_9ALTE</name>
<dbReference type="HAMAP" id="MF_01274">
    <property type="entry name" value="Pantothen_kinase_3"/>
    <property type="match status" value="1"/>
</dbReference>
<comment type="cofactor">
    <cofactor evidence="16">
        <name>NH4(+)</name>
        <dbReference type="ChEBI" id="CHEBI:28938"/>
    </cofactor>
    <cofactor evidence="16">
        <name>K(+)</name>
        <dbReference type="ChEBI" id="CHEBI:29103"/>
    </cofactor>
    <text evidence="16">A monovalent cation. Ammonium or potassium.</text>
</comment>
<comment type="subunit">
    <text evidence="5 16">Homodimer.</text>
</comment>
<evidence type="ECO:0000256" key="3">
    <source>
        <dbReference type="ARBA" id="ARBA00004496"/>
    </source>
</evidence>
<dbReference type="EMBL" id="CP013650">
    <property type="protein sequence ID" value="ALS97269.1"/>
    <property type="molecule type" value="Genomic_DNA"/>
</dbReference>
<comment type="pathway">
    <text evidence="4 16">Cofactor biosynthesis; coenzyme A biosynthesis; CoA from (R)-pantothenate: step 1/5.</text>
</comment>
<comment type="cofactor">
    <cofactor evidence="2">
        <name>K(+)</name>
        <dbReference type="ChEBI" id="CHEBI:29103"/>
    </cofactor>
</comment>
<reference evidence="17 18" key="1">
    <citation type="submission" date="2015-12" db="EMBL/GenBank/DDBJ databases">
        <title>Complete genome of Lacimicrobium alkaliphilum KCTC 32984.</title>
        <authorList>
            <person name="Kim S.-G."/>
            <person name="Lee Y.-J."/>
        </authorList>
    </citation>
    <scope>NUCLEOTIDE SEQUENCE [LARGE SCALE GENOMIC DNA]</scope>
    <source>
        <strain evidence="17 18">YelD216</strain>
    </source>
</reference>
<comment type="function">
    <text evidence="16">Catalyzes the phosphorylation of pantothenate (Pan), the first step in CoA biosynthesis.</text>
</comment>
<evidence type="ECO:0000313" key="18">
    <source>
        <dbReference type="Proteomes" id="UP000068447"/>
    </source>
</evidence>
<dbReference type="Proteomes" id="UP000068447">
    <property type="component" value="Chromosome"/>
</dbReference>
<dbReference type="GO" id="GO:0004594">
    <property type="term" value="F:pantothenate kinase activity"/>
    <property type="evidence" value="ECO:0007669"/>
    <property type="project" value="UniProtKB-UniRule"/>
</dbReference>
<feature type="binding site" evidence="16">
    <location>
        <position position="180"/>
    </location>
    <ligand>
        <name>substrate</name>
    </ligand>
</feature>
<dbReference type="STRING" id="1526571.AT746_02580"/>
<keyword evidence="9 16" id="KW-0547">Nucleotide-binding</keyword>
<feature type="binding site" evidence="16">
    <location>
        <position position="125"/>
    </location>
    <ligand>
        <name>K(+)</name>
        <dbReference type="ChEBI" id="CHEBI:29103"/>
    </ligand>
</feature>
<dbReference type="RefSeq" id="WP_062476019.1">
    <property type="nucleotide sequence ID" value="NZ_CP013650.1"/>
</dbReference>
<gene>
    <name evidence="16" type="primary">coaX</name>
    <name evidence="17" type="ORF">AT746_02580</name>
</gene>
<dbReference type="Pfam" id="PF03309">
    <property type="entry name" value="Pan_kinase"/>
    <property type="match status" value="1"/>
</dbReference>
<keyword evidence="11 16" id="KW-0067">ATP-binding</keyword>
<keyword evidence="13 16" id="KW-0173">Coenzyme A biosynthesis</keyword>
<dbReference type="SUPFAM" id="SSF53067">
    <property type="entry name" value="Actin-like ATPase domain"/>
    <property type="match status" value="2"/>
</dbReference>
<comment type="catalytic activity">
    <reaction evidence="1 16">
        <text>(R)-pantothenate + ATP = (R)-4'-phosphopantothenate + ADP + H(+)</text>
        <dbReference type="Rhea" id="RHEA:16373"/>
        <dbReference type="ChEBI" id="CHEBI:10986"/>
        <dbReference type="ChEBI" id="CHEBI:15378"/>
        <dbReference type="ChEBI" id="CHEBI:29032"/>
        <dbReference type="ChEBI" id="CHEBI:30616"/>
        <dbReference type="ChEBI" id="CHEBI:456216"/>
        <dbReference type="EC" id="2.7.1.33"/>
    </reaction>
</comment>
<feature type="binding site" evidence="16">
    <location>
        <begin position="103"/>
        <end position="106"/>
    </location>
    <ligand>
        <name>substrate</name>
    </ligand>
</feature>
<keyword evidence="10 16" id="KW-0418">Kinase</keyword>
<evidence type="ECO:0000256" key="6">
    <source>
        <dbReference type="ARBA" id="ARBA00012102"/>
    </source>
</evidence>
<evidence type="ECO:0000256" key="1">
    <source>
        <dbReference type="ARBA" id="ARBA00001206"/>
    </source>
</evidence>
<dbReference type="KEGG" id="lal:AT746_02580"/>
<feature type="binding site" evidence="16">
    <location>
        <position position="128"/>
    </location>
    <ligand>
        <name>ATP</name>
        <dbReference type="ChEBI" id="CHEBI:30616"/>
    </ligand>
</feature>
<proteinExistence type="inferred from homology"/>
<dbReference type="AlphaFoldDB" id="A0A0U3B6H0"/>
<evidence type="ECO:0000256" key="12">
    <source>
        <dbReference type="ARBA" id="ARBA00022958"/>
    </source>
</evidence>
<dbReference type="PANTHER" id="PTHR34265">
    <property type="entry name" value="TYPE III PANTOTHENATE KINASE"/>
    <property type="match status" value="1"/>
</dbReference>